<accession>A0A8H8CZ29</accession>
<evidence type="ECO:0000256" key="1">
    <source>
        <dbReference type="SAM" id="MobiDB-lite"/>
    </source>
</evidence>
<gene>
    <name evidence="2" type="primary">CYC3</name>
    <name evidence="2" type="ORF">I7I52_06157</name>
</gene>
<feature type="region of interest" description="Disordered" evidence="1">
    <location>
        <begin position="1"/>
        <end position="78"/>
    </location>
</feature>
<dbReference type="EMBL" id="JAEVHI010000003">
    <property type="protein sequence ID" value="KAG5295771.1"/>
    <property type="molecule type" value="Genomic_DNA"/>
</dbReference>
<organism evidence="2 3">
    <name type="scientific">Ajellomyces capsulatus</name>
    <name type="common">Darling's disease fungus</name>
    <name type="synonym">Histoplasma capsulatum</name>
    <dbReference type="NCBI Taxonomy" id="5037"/>
    <lineage>
        <taxon>Eukaryota</taxon>
        <taxon>Fungi</taxon>
        <taxon>Dikarya</taxon>
        <taxon>Ascomycota</taxon>
        <taxon>Pezizomycotina</taxon>
        <taxon>Eurotiomycetes</taxon>
        <taxon>Eurotiomycetidae</taxon>
        <taxon>Onygenales</taxon>
        <taxon>Ajellomycetaceae</taxon>
        <taxon>Histoplasma</taxon>
    </lineage>
</organism>
<dbReference type="GO" id="GO:0016829">
    <property type="term" value="F:lyase activity"/>
    <property type="evidence" value="ECO:0007669"/>
    <property type="project" value="UniProtKB-KW"/>
</dbReference>
<keyword evidence="2" id="KW-0456">Lyase</keyword>
<protein>
    <submittedName>
        <fullName evidence="2">Cytochrome c heme lyase</fullName>
    </submittedName>
</protein>
<comment type="caution">
    <text evidence="2">The sequence shown here is derived from an EMBL/GenBank/DDBJ whole genome shotgun (WGS) entry which is preliminary data.</text>
</comment>
<dbReference type="AlphaFoldDB" id="A0A8H8CZ29"/>
<proteinExistence type="predicted"/>
<evidence type="ECO:0000313" key="3">
    <source>
        <dbReference type="Proteomes" id="UP000670092"/>
    </source>
</evidence>
<dbReference type="Proteomes" id="UP000670092">
    <property type="component" value="Unassembled WGS sequence"/>
</dbReference>
<evidence type="ECO:0000313" key="2">
    <source>
        <dbReference type="EMBL" id="KAG5295771.1"/>
    </source>
</evidence>
<dbReference type="VEuPathDB" id="FungiDB:I7I52_06157"/>
<feature type="compositionally biased region" description="Pro residues" evidence="1">
    <location>
        <begin position="57"/>
        <end position="78"/>
    </location>
</feature>
<name>A0A8H8CZ29_AJECA</name>
<reference evidence="2 3" key="1">
    <citation type="submission" date="2021-01" db="EMBL/GenBank/DDBJ databases">
        <title>Chromosome-level genome assembly of a human fungal pathogen reveals clustering of transcriptionally co-regulated genes.</title>
        <authorList>
            <person name="Voorhies M."/>
            <person name="Cohen S."/>
            <person name="Shea T.P."/>
            <person name="Petrus S."/>
            <person name="Munoz J.F."/>
            <person name="Poplawski S."/>
            <person name="Goldman W.E."/>
            <person name="Michael T."/>
            <person name="Cuomo C.A."/>
            <person name="Sil A."/>
            <person name="Beyhan S."/>
        </authorList>
    </citation>
    <scope>NUCLEOTIDE SEQUENCE [LARGE SCALE GENOMIC DNA]</scope>
    <source>
        <strain evidence="2 3">G184AR</strain>
    </source>
</reference>
<sequence>MNTSKARSGRDSDYCDQITCQRPNPVVPSGPFQARTRMTHNNILPPAPSEQRMTPSTHPPPSTPPHPNPNQPSPDSIP</sequence>